<name>A0A453AIV4_AEGTS</name>
<evidence type="ECO:0000313" key="2">
    <source>
        <dbReference type="Proteomes" id="UP000015105"/>
    </source>
</evidence>
<sequence length="113" mass="13353">MHSEYHYIGPRQMCMGLRYNQSCHCMVDSSIVCIVFMLSVYKMFNELANLHGPREHKRTTPTNRREQTLWPVEDLDACFLMSKHENEPLVDILHIFIFYTISGDLGSVWRKDE</sequence>
<reference evidence="1" key="4">
    <citation type="submission" date="2019-03" db="UniProtKB">
        <authorList>
            <consortium name="EnsemblPlants"/>
        </authorList>
    </citation>
    <scope>IDENTIFICATION</scope>
</reference>
<reference evidence="2" key="2">
    <citation type="journal article" date="2017" name="Nat. Plants">
        <title>The Aegilops tauschii genome reveals multiple impacts of transposons.</title>
        <authorList>
            <person name="Zhao G."/>
            <person name="Zou C."/>
            <person name="Li K."/>
            <person name="Wang K."/>
            <person name="Li T."/>
            <person name="Gao L."/>
            <person name="Zhang X."/>
            <person name="Wang H."/>
            <person name="Yang Z."/>
            <person name="Liu X."/>
            <person name="Jiang W."/>
            <person name="Mao L."/>
            <person name="Kong X."/>
            <person name="Jiao Y."/>
            <person name="Jia J."/>
        </authorList>
    </citation>
    <scope>NUCLEOTIDE SEQUENCE [LARGE SCALE GENOMIC DNA]</scope>
    <source>
        <strain evidence="2">cv. AL8/78</strain>
    </source>
</reference>
<evidence type="ECO:0000313" key="1">
    <source>
        <dbReference type="EnsemblPlants" id="AET2Gv20150500.1"/>
    </source>
</evidence>
<organism evidence="1 2">
    <name type="scientific">Aegilops tauschii subsp. strangulata</name>
    <name type="common">Goatgrass</name>
    <dbReference type="NCBI Taxonomy" id="200361"/>
    <lineage>
        <taxon>Eukaryota</taxon>
        <taxon>Viridiplantae</taxon>
        <taxon>Streptophyta</taxon>
        <taxon>Embryophyta</taxon>
        <taxon>Tracheophyta</taxon>
        <taxon>Spermatophyta</taxon>
        <taxon>Magnoliopsida</taxon>
        <taxon>Liliopsida</taxon>
        <taxon>Poales</taxon>
        <taxon>Poaceae</taxon>
        <taxon>BOP clade</taxon>
        <taxon>Pooideae</taxon>
        <taxon>Triticodae</taxon>
        <taxon>Triticeae</taxon>
        <taxon>Triticinae</taxon>
        <taxon>Aegilops</taxon>
    </lineage>
</organism>
<protein>
    <submittedName>
        <fullName evidence="1">Uncharacterized protein</fullName>
    </submittedName>
</protein>
<keyword evidence="2" id="KW-1185">Reference proteome</keyword>
<reference evidence="1" key="3">
    <citation type="journal article" date="2017" name="Nature">
        <title>Genome sequence of the progenitor of the wheat D genome Aegilops tauschii.</title>
        <authorList>
            <person name="Luo M.C."/>
            <person name="Gu Y.Q."/>
            <person name="Puiu D."/>
            <person name="Wang H."/>
            <person name="Twardziok S.O."/>
            <person name="Deal K.R."/>
            <person name="Huo N."/>
            <person name="Zhu T."/>
            <person name="Wang L."/>
            <person name="Wang Y."/>
            <person name="McGuire P.E."/>
            <person name="Liu S."/>
            <person name="Long H."/>
            <person name="Ramasamy R.K."/>
            <person name="Rodriguez J.C."/>
            <person name="Van S.L."/>
            <person name="Yuan L."/>
            <person name="Wang Z."/>
            <person name="Xia Z."/>
            <person name="Xiao L."/>
            <person name="Anderson O.D."/>
            <person name="Ouyang S."/>
            <person name="Liang Y."/>
            <person name="Zimin A.V."/>
            <person name="Pertea G."/>
            <person name="Qi P."/>
            <person name="Bennetzen J.L."/>
            <person name="Dai X."/>
            <person name="Dawson M.W."/>
            <person name="Muller H.G."/>
            <person name="Kugler K."/>
            <person name="Rivarola-Duarte L."/>
            <person name="Spannagl M."/>
            <person name="Mayer K.F.X."/>
            <person name="Lu F.H."/>
            <person name="Bevan M.W."/>
            <person name="Leroy P."/>
            <person name="Li P."/>
            <person name="You F.M."/>
            <person name="Sun Q."/>
            <person name="Liu Z."/>
            <person name="Lyons E."/>
            <person name="Wicker T."/>
            <person name="Salzberg S.L."/>
            <person name="Devos K.M."/>
            <person name="Dvorak J."/>
        </authorList>
    </citation>
    <scope>NUCLEOTIDE SEQUENCE [LARGE SCALE GENOMIC DNA]</scope>
    <source>
        <strain evidence="1">cv. AL8/78</strain>
    </source>
</reference>
<dbReference type="AlphaFoldDB" id="A0A453AIV4"/>
<reference evidence="1" key="5">
    <citation type="journal article" date="2021" name="G3 (Bethesda)">
        <title>Aegilops tauschii genome assembly Aet v5.0 features greater sequence contiguity and improved annotation.</title>
        <authorList>
            <person name="Wang L."/>
            <person name="Zhu T."/>
            <person name="Rodriguez J.C."/>
            <person name="Deal K.R."/>
            <person name="Dubcovsky J."/>
            <person name="McGuire P.E."/>
            <person name="Lux T."/>
            <person name="Spannagl M."/>
            <person name="Mayer K.F.X."/>
            <person name="Baldrich P."/>
            <person name="Meyers B.C."/>
            <person name="Huo N."/>
            <person name="Gu Y.Q."/>
            <person name="Zhou H."/>
            <person name="Devos K.M."/>
            <person name="Bennetzen J.L."/>
            <person name="Unver T."/>
            <person name="Budak H."/>
            <person name="Gulick P.J."/>
            <person name="Galiba G."/>
            <person name="Kalapos B."/>
            <person name="Nelson D.R."/>
            <person name="Li P."/>
            <person name="You F.M."/>
            <person name="Luo M.C."/>
            <person name="Dvorak J."/>
        </authorList>
    </citation>
    <scope>NUCLEOTIDE SEQUENCE [LARGE SCALE GENOMIC DNA]</scope>
    <source>
        <strain evidence="1">cv. AL8/78</strain>
    </source>
</reference>
<accession>A0A453AIV4</accession>
<reference evidence="2" key="1">
    <citation type="journal article" date="2014" name="Science">
        <title>Ancient hybridizations among the ancestral genomes of bread wheat.</title>
        <authorList>
            <consortium name="International Wheat Genome Sequencing Consortium,"/>
            <person name="Marcussen T."/>
            <person name="Sandve S.R."/>
            <person name="Heier L."/>
            <person name="Spannagl M."/>
            <person name="Pfeifer M."/>
            <person name="Jakobsen K.S."/>
            <person name="Wulff B.B."/>
            <person name="Steuernagel B."/>
            <person name="Mayer K.F."/>
            <person name="Olsen O.A."/>
        </authorList>
    </citation>
    <scope>NUCLEOTIDE SEQUENCE [LARGE SCALE GENOMIC DNA]</scope>
    <source>
        <strain evidence="2">cv. AL8/78</strain>
    </source>
</reference>
<proteinExistence type="predicted"/>
<dbReference type="Proteomes" id="UP000015105">
    <property type="component" value="Chromosome 2D"/>
</dbReference>
<dbReference type="Gramene" id="AET2Gv20150500.1">
    <property type="protein sequence ID" value="AET2Gv20150500.1"/>
    <property type="gene ID" value="AET2Gv20150500"/>
</dbReference>
<dbReference type="EnsemblPlants" id="AET2Gv20150500.1">
    <property type="protein sequence ID" value="AET2Gv20150500.1"/>
    <property type="gene ID" value="AET2Gv20150500"/>
</dbReference>